<dbReference type="InterPro" id="IPR023780">
    <property type="entry name" value="Chromo_domain"/>
</dbReference>
<feature type="compositionally biased region" description="Polar residues" evidence="3">
    <location>
        <begin position="492"/>
        <end position="504"/>
    </location>
</feature>
<dbReference type="SUPFAM" id="SSF54160">
    <property type="entry name" value="Chromo domain-like"/>
    <property type="match status" value="1"/>
</dbReference>
<accession>U6KH82</accession>
<dbReference type="OrthoDB" id="346468at2759"/>
<gene>
    <name evidence="5" type="ORF">EMH_0037130</name>
</gene>
<dbReference type="SMART" id="SM00298">
    <property type="entry name" value="CHROMO"/>
    <property type="match status" value="1"/>
</dbReference>
<dbReference type="Pfam" id="PF24626">
    <property type="entry name" value="SH3_Tf2-1"/>
    <property type="match status" value="1"/>
</dbReference>
<keyword evidence="6" id="KW-1185">Reference proteome</keyword>
<dbReference type="InterPro" id="IPR056924">
    <property type="entry name" value="SH3_Tf2-1"/>
</dbReference>
<dbReference type="AlphaFoldDB" id="U6KH82"/>
<dbReference type="InterPro" id="IPR016197">
    <property type="entry name" value="Chromo-like_dom_sf"/>
</dbReference>
<evidence type="ECO:0000313" key="6">
    <source>
        <dbReference type="Proteomes" id="UP000030744"/>
    </source>
</evidence>
<sequence length="504" mass="55669">MCAVATGSNSTPVSPDWGKQLLGREVQVNAEVQDLGENQQPLAVQSHAGTTLLIEEGYTRKRDHSSELHSDAGMRGTIGHTPHCHRRWQLRATRRPSHWQMGLGANGRLSLATEFREVVLVSPGTALSVGWRDCPKGTSRKKQALCCPQRRVAGLSEGDFAQETSVVLPQLWQSLCIKEAVCTGLAIRRVRTAALQQVQGEESCSESFSVTGITGSHTHSEKVEELKPQSIARIAVVNEAWCGLPKNPVTAADLDVVGNLAPTLTPPMTKLFQQLCDRAQSHILRAKWQQKRYADAHCRDVQYNPGDRIWISSRNLPGLNQCPKFEPRFRGPFRVLERIGQVAYRIELPPTYPCHKFHVSQLVPDRPRDFEMKSKETAVGWLPLTGPDGALTDTYEVDYILNQRGSVKDTQYLVKWRGAPEDRATWEPAANLINCPALLRAWRRYFKSARGNQRGPQDVVSRPAHTTSAGPSSPTFFSQGGGRSGGAPSGSRTTHSTRQPRGAG</sequence>
<dbReference type="Proteomes" id="UP000030744">
    <property type="component" value="Unassembled WGS sequence"/>
</dbReference>
<dbReference type="EMBL" id="HG735590">
    <property type="protein sequence ID" value="CDJ36151.1"/>
    <property type="molecule type" value="Genomic_DNA"/>
</dbReference>
<organism evidence="5 6">
    <name type="scientific">Eimeria mitis</name>
    <dbReference type="NCBI Taxonomy" id="44415"/>
    <lineage>
        <taxon>Eukaryota</taxon>
        <taxon>Sar</taxon>
        <taxon>Alveolata</taxon>
        <taxon>Apicomplexa</taxon>
        <taxon>Conoidasida</taxon>
        <taxon>Coccidia</taxon>
        <taxon>Eucoccidiorida</taxon>
        <taxon>Eimeriorina</taxon>
        <taxon>Eimeriidae</taxon>
        <taxon>Eimeria</taxon>
    </lineage>
</organism>
<dbReference type="PANTHER" id="PTHR22812">
    <property type="entry name" value="CHROMOBOX PROTEIN"/>
    <property type="match status" value="1"/>
</dbReference>
<dbReference type="InterPro" id="IPR051219">
    <property type="entry name" value="Heterochromatin_chromo-domain"/>
</dbReference>
<dbReference type="GeneID" id="60403978"/>
<evidence type="ECO:0000259" key="4">
    <source>
        <dbReference type="PROSITE" id="PS50013"/>
    </source>
</evidence>
<feature type="compositionally biased region" description="Polar residues" evidence="3">
    <location>
        <begin position="464"/>
        <end position="477"/>
    </location>
</feature>
<dbReference type="PROSITE" id="PS50013">
    <property type="entry name" value="CHROMO_2"/>
    <property type="match status" value="1"/>
</dbReference>
<feature type="region of interest" description="Disordered" evidence="3">
    <location>
        <begin position="451"/>
        <end position="504"/>
    </location>
</feature>
<feature type="compositionally biased region" description="Gly residues" evidence="3">
    <location>
        <begin position="479"/>
        <end position="488"/>
    </location>
</feature>
<reference evidence="5" key="1">
    <citation type="submission" date="2013-10" db="EMBL/GenBank/DDBJ databases">
        <title>Genomic analysis of the causative agents of coccidiosis in chickens.</title>
        <authorList>
            <person name="Reid A.J."/>
            <person name="Blake D."/>
            <person name="Billington K."/>
            <person name="Browne H."/>
            <person name="Dunn M."/>
            <person name="Hung S."/>
            <person name="Kawahara F."/>
            <person name="Miranda-Saavedra D."/>
            <person name="Mourier T."/>
            <person name="Nagra H."/>
            <person name="Otto T.D."/>
            <person name="Rawlings N."/>
            <person name="Sanchez A."/>
            <person name="Sanders M."/>
            <person name="Subramaniam C."/>
            <person name="Tay Y."/>
            <person name="Dear P."/>
            <person name="Doerig C."/>
            <person name="Gruber A."/>
            <person name="Parkinson J."/>
            <person name="Shirley M."/>
            <person name="Wan K.L."/>
            <person name="Berriman M."/>
            <person name="Tomley F."/>
            <person name="Pain A."/>
        </authorList>
    </citation>
    <scope>NUCLEOTIDE SEQUENCE [LARGE SCALE GENOMIC DNA]</scope>
    <source>
        <strain evidence="5">Houghton</strain>
    </source>
</reference>
<proteinExistence type="predicted"/>
<dbReference type="Pfam" id="PF00385">
    <property type="entry name" value="Chromo"/>
    <property type="match status" value="1"/>
</dbReference>
<dbReference type="VEuPathDB" id="ToxoDB:EMH_0037130"/>
<feature type="domain" description="Chromo" evidence="4">
    <location>
        <begin position="395"/>
        <end position="454"/>
    </location>
</feature>
<dbReference type="RefSeq" id="XP_037878440.1">
    <property type="nucleotide sequence ID" value="XM_038022586.1"/>
</dbReference>
<name>U6KH82_9EIME</name>
<protein>
    <recommendedName>
        <fullName evidence="4">Chromo domain-containing protein</fullName>
    </recommendedName>
</protein>
<keyword evidence="2" id="KW-0539">Nucleus</keyword>
<dbReference type="Gene3D" id="2.40.50.40">
    <property type="match status" value="1"/>
</dbReference>
<reference evidence="5" key="2">
    <citation type="submission" date="2013-10" db="EMBL/GenBank/DDBJ databases">
        <authorList>
            <person name="Aslett M."/>
        </authorList>
    </citation>
    <scope>NUCLEOTIDE SEQUENCE [LARGE SCALE GENOMIC DNA]</scope>
    <source>
        <strain evidence="5">Houghton</strain>
    </source>
</reference>
<evidence type="ECO:0000256" key="3">
    <source>
        <dbReference type="SAM" id="MobiDB-lite"/>
    </source>
</evidence>
<dbReference type="GO" id="GO:0005634">
    <property type="term" value="C:nucleus"/>
    <property type="evidence" value="ECO:0007669"/>
    <property type="project" value="UniProtKB-SubCell"/>
</dbReference>
<dbReference type="CDD" id="cd00024">
    <property type="entry name" value="CD_CSD"/>
    <property type="match status" value="1"/>
</dbReference>
<comment type="subcellular location">
    <subcellularLocation>
        <location evidence="1">Nucleus</location>
    </subcellularLocation>
</comment>
<evidence type="ECO:0000256" key="1">
    <source>
        <dbReference type="ARBA" id="ARBA00004123"/>
    </source>
</evidence>
<evidence type="ECO:0000313" key="5">
    <source>
        <dbReference type="EMBL" id="CDJ36151.1"/>
    </source>
</evidence>
<dbReference type="InterPro" id="IPR000953">
    <property type="entry name" value="Chromo/chromo_shadow_dom"/>
</dbReference>
<evidence type="ECO:0000256" key="2">
    <source>
        <dbReference type="ARBA" id="ARBA00023242"/>
    </source>
</evidence>